<dbReference type="GO" id="GO:0005506">
    <property type="term" value="F:iron ion binding"/>
    <property type="evidence" value="ECO:0007669"/>
    <property type="project" value="UniProtKB-ARBA"/>
</dbReference>
<dbReference type="AlphaFoldDB" id="A0A7Y9WWI4"/>
<dbReference type="SUPFAM" id="SSF51197">
    <property type="entry name" value="Clavaminate synthase-like"/>
    <property type="match status" value="1"/>
</dbReference>
<gene>
    <name evidence="2" type="ORF">GGD40_006917</name>
</gene>
<dbReference type="PANTHER" id="PTHR20883:SF48">
    <property type="entry name" value="ECTOINE DIOXYGENASE"/>
    <property type="match status" value="1"/>
</dbReference>
<keyword evidence="3" id="KW-1185">Reference proteome</keyword>
<dbReference type="Gene3D" id="2.60.120.620">
    <property type="entry name" value="q2cbj1_9rhob like domain"/>
    <property type="match status" value="1"/>
</dbReference>
<protein>
    <submittedName>
        <fullName evidence="2">Ectoine hydroxylase-related dioxygenase (Phytanoyl-CoA dioxygenase family)</fullName>
    </submittedName>
</protein>
<evidence type="ECO:0000313" key="2">
    <source>
        <dbReference type="EMBL" id="NYH27346.1"/>
    </source>
</evidence>
<keyword evidence="2" id="KW-0560">Oxidoreductase</keyword>
<evidence type="ECO:0000313" key="3">
    <source>
        <dbReference type="Proteomes" id="UP000540929"/>
    </source>
</evidence>
<dbReference type="Pfam" id="PF05721">
    <property type="entry name" value="PhyH"/>
    <property type="match status" value="1"/>
</dbReference>
<comment type="cofactor">
    <cofactor evidence="1">
        <name>Fe(2+)</name>
        <dbReference type="ChEBI" id="CHEBI:29033"/>
    </cofactor>
</comment>
<sequence>MMDFHQTAVHVPSDRAMKMENKFHIFYGGNKSCNEPGLSSMLDDRSGRRAARSIAEETVVNRIEPKEASPERVVDALTQGPGAICLRGLFSASQVAEARRVVMAHSEDRAQTVTHFQGQAAEEQRLHLQRRVWNLLAKGEVFSQMAEQPLLVGAMRRFLGDDFIMGSIAANRILPSGPGQEPHIDYPYWDYHLPGTFPRGINTSFPLNAQVTIPLDPFTAETGATAFVPHTQHELRYPAEGDRFFERCERMIAEPGDAIVFFGATWHCAMPNRSTQDRSAVLIQYLPKFVKPMEDLRAMAGEDFVRRASPTMRQLLGLNFPYPQNLDEIAVATNAEGRRNAMR</sequence>
<evidence type="ECO:0000256" key="1">
    <source>
        <dbReference type="ARBA" id="ARBA00001954"/>
    </source>
</evidence>
<dbReference type="PANTHER" id="PTHR20883">
    <property type="entry name" value="PHYTANOYL-COA DIOXYGENASE DOMAIN CONTAINING 1"/>
    <property type="match status" value="1"/>
</dbReference>
<comment type="caution">
    <text evidence="2">The sequence shown here is derived from an EMBL/GenBank/DDBJ whole genome shotgun (WGS) entry which is preliminary data.</text>
</comment>
<name>A0A7Y9WWI4_9BURK</name>
<dbReference type="InterPro" id="IPR008775">
    <property type="entry name" value="Phytyl_CoA_dOase-like"/>
</dbReference>
<organism evidence="2 3">
    <name type="scientific">Paraburkholderia bryophila</name>
    <dbReference type="NCBI Taxonomy" id="420952"/>
    <lineage>
        <taxon>Bacteria</taxon>
        <taxon>Pseudomonadati</taxon>
        <taxon>Pseudomonadota</taxon>
        <taxon>Betaproteobacteria</taxon>
        <taxon>Burkholderiales</taxon>
        <taxon>Burkholderiaceae</taxon>
        <taxon>Paraburkholderia</taxon>
    </lineage>
</organism>
<dbReference type="Proteomes" id="UP000540929">
    <property type="component" value="Unassembled WGS sequence"/>
</dbReference>
<dbReference type="RefSeq" id="WP_257030659.1">
    <property type="nucleotide sequence ID" value="NZ_JACCAS010000002.1"/>
</dbReference>
<dbReference type="EMBL" id="JACCAS010000002">
    <property type="protein sequence ID" value="NYH27346.1"/>
    <property type="molecule type" value="Genomic_DNA"/>
</dbReference>
<dbReference type="GO" id="GO:0016706">
    <property type="term" value="F:2-oxoglutarate-dependent dioxygenase activity"/>
    <property type="evidence" value="ECO:0007669"/>
    <property type="project" value="UniProtKB-ARBA"/>
</dbReference>
<reference evidence="2 3" key="1">
    <citation type="submission" date="2020-07" db="EMBL/GenBank/DDBJ databases">
        <title>Exploring microbial biodiversity for novel pathways involved in the catabolism of aromatic compounds derived from lignin.</title>
        <authorList>
            <person name="Elkins J."/>
        </authorList>
    </citation>
    <scope>NUCLEOTIDE SEQUENCE [LARGE SCALE GENOMIC DNA]</scope>
    <source>
        <strain evidence="2 3">H2C3C</strain>
    </source>
</reference>
<proteinExistence type="predicted"/>
<accession>A0A7Y9WWI4</accession>
<keyword evidence="2" id="KW-0223">Dioxygenase</keyword>